<accession>A0A1I5R151</accession>
<sequence>MPRAKESFDRLHPCDFYTPEELLVEDRMYTVYEIARLLQGLEPDAEIEEETESVLLDWAIPWVMTNADDLVVADPPAEDAPGYYGLRRPTDLENEAASEPTDSE</sequence>
<dbReference type="Proteomes" id="UP000183769">
    <property type="component" value="Unassembled WGS sequence"/>
</dbReference>
<feature type="region of interest" description="Disordered" evidence="1">
    <location>
        <begin position="80"/>
        <end position="104"/>
    </location>
</feature>
<name>A0A1I5R151_9EURY</name>
<proteinExistence type="predicted"/>
<evidence type="ECO:0000256" key="1">
    <source>
        <dbReference type="SAM" id="MobiDB-lite"/>
    </source>
</evidence>
<keyword evidence="3" id="KW-1185">Reference proteome</keyword>
<dbReference type="EMBL" id="FOXI01000004">
    <property type="protein sequence ID" value="SFP52223.1"/>
    <property type="molecule type" value="Genomic_DNA"/>
</dbReference>
<evidence type="ECO:0000313" key="2">
    <source>
        <dbReference type="EMBL" id="SFP52223.1"/>
    </source>
</evidence>
<reference evidence="3" key="1">
    <citation type="submission" date="2016-10" db="EMBL/GenBank/DDBJ databases">
        <authorList>
            <person name="Varghese N."/>
            <person name="Submissions S."/>
        </authorList>
    </citation>
    <scope>NUCLEOTIDE SEQUENCE [LARGE SCALE GENOMIC DNA]</scope>
    <source>
        <strain evidence="3">CGMCC 1.10329</strain>
    </source>
</reference>
<dbReference type="OrthoDB" id="284158at2157"/>
<protein>
    <submittedName>
        <fullName evidence="2">Uncharacterized protein</fullName>
    </submittedName>
</protein>
<dbReference type="RefSeq" id="WP_074877214.1">
    <property type="nucleotide sequence ID" value="NZ_FOXI01000004.1"/>
</dbReference>
<evidence type="ECO:0000313" key="3">
    <source>
        <dbReference type="Proteomes" id="UP000183769"/>
    </source>
</evidence>
<dbReference type="InterPro" id="IPR043867">
    <property type="entry name" value="DUF5827"/>
</dbReference>
<gene>
    <name evidence="2" type="ORF">SAMN05216277_104187</name>
</gene>
<dbReference type="AlphaFoldDB" id="A0A1I5R151"/>
<feature type="compositionally biased region" description="Acidic residues" evidence="1">
    <location>
        <begin position="92"/>
        <end position="104"/>
    </location>
</feature>
<dbReference type="Pfam" id="PF19145">
    <property type="entry name" value="DUF5827"/>
    <property type="match status" value="1"/>
</dbReference>
<organism evidence="2 3">
    <name type="scientific">Halolamina pelagica</name>
    <dbReference type="NCBI Taxonomy" id="699431"/>
    <lineage>
        <taxon>Archaea</taxon>
        <taxon>Methanobacteriati</taxon>
        <taxon>Methanobacteriota</taxon>
        <taxon>Stenosarchaea group</taxon>
        <taxon>Halobacteria</taxon>
        <taxon>Halobacteriales</taxon>
        <taxon>Haloferacaceae</taxon>
    </lineage>
</organism>